<name>U7PSP7_SPOS1</name>
<keyword evidence="3" id="KW-1185">Reference proteome</keyword>
<dbReference type="STRING" id="1391915.U7PSP7"/>
<feature type="region of interest" description="Disordered" evidence="1">
    <location>
        <begin position="361"/>
        <end position="394"/>
    </location>
</feature>
<dbReference type="EMBL" id="KI440847">
    <property type="protein sequence ID" value="ERS97480.1"/>
    <property type="molecule type" value="Genomic_DNA"/>
</dbReference>
<evidence type="ECO:0000313" key="2">
    <source>
        <dbReference type="EMBL" id="ERS97480.1"/>
    </source>
</evidence>
<feature type="region of interest" description="Disordered" evidence="1">
    <location>
        <begin position="273"/>
        <end position="295"/>
    </location>
</feature>
<proteinExistence type="predicted"/>
<feature type="region of interest" description="Disordered" evidence="1">
    <location>
        <begin position="1"/>
        <end position="209"/>
    </location>
</feature>
<reference evidence="3" key="1">
    <citation type="journal article" date="2014" name="Genome Announc.">
        <title>Genome sequence of the pathogenic fungus Sporothrix schenckii (ATCC 58251).</title>
        <authorList>
            <person name="Cuomo C.A."/>
            <person name="Rodriguez-Del Valle N."/>
            <person name="Perez-Sanchez L."/>
            <person name="Abouelleil A."/>
            <person name="Goldberg J."/>
            <person name="Young S."/>
            <person name="Zeng Q."/>
            <person name="Birren B.W."/>
        </authorList>
    </citation>
    <scope>NUCLEOTIDE SEQUENCE [LARGE SCALE GENOMIC DNA]</scope>
    <source>
        <strain evidence="3">ATCC 58251 / de Perez 2211183</strain>
    </source>
</reference>
<accession>U7PSP7</accession>
<feature type="compositionally biased region" description="Basic and acidic residues" evidence="1">
    <location>
        <begin position="67"/>
        <end position="81"/>
    </location>
</feature>
<evidence type="ECO:0000256" key="1">
    <source>
        <dbReference type="SAM" id="MobiDB-lite"/>
    </source>
</evidence>
<feature type="compositionally biased region" description="Low complexity" evidence="1">
    <location>
        <begin position="87"/>
        <end position="100"/>
    </location>
</feature>
<feature type="region of interest" description="Disordered" evidence="1">
    <location>
        <begin position="416"/>
        <end position="495"/>
    </location>
</feature>
<feature type="compositionally biased region" description="Low complexity" evidence="1">
    <location>
        <begin position="361"/>
        <end position="376"/>
    </location>
</feature>
<feature type="compositionally biased region" description="Basic and acidic residues" evidence="1">
    <location>
        <begin position="36"/>
        <end position="58"/>
    </location>
</feature>
<dbReference type="AlphaFoldDB" id="U7PSP7"/>
<gene>
    <name evidence="2" type="ORF">HMPREF1624_05648</name>
</gene>
<feature type="compositionally biased region" description="Basic and acidic residues" evidence="1">
    <location>
        <begin position="443"/>
        <end position="454"/>
    </location>
</feature>
<dbReference type="HOGENOM" id="CLU_497127_0_0_1"/>
<feature type="compositionally biased region" description="Acidic residues" evidence="1">
    <location>
        <begin position="149"/>
        <end position="161"/>
    </location>
</feature>
<sequence>MATQVDFIGRGGSFKSFRPWRHRDQTAAGQAAGQRTELESTHDSAQETHGDDTAEAHSTDVNVSHVVRKERPPPAQRENHRPRALLSPSTSPSTSPSCPSQRISASHPAQADILLDDPAPPLFTASSAATDEDAIPRTPGPSIILSQEPEAETEPESEPEPDASLVSLSSEAEPSAKMPHASPPSPPRHAFPRPSLKRRRDLSDVDGPNTAALCCKKRRLRRFLITSRLSQPFSQPATHILNRESVAAGDKRFLKLAAIMNAKKLMAPAKTSLLSSSSSSSSSSTSSPTHTHAHAHAPMASEVIWRAAMANRLRQRLYAEATAASTAGRPLTGIPLSLMANMANARFTIVPVSTAAMAGRATTAATTTATTQRPATPASPRPPLSMYSEPPGAGSSAVFAPAAALSRSAPPLAAHRPIVRAVSRSPKLRPVKDPKRPGSRQETQPDNRHDSRQENHHHHHHHTDDDNDCVFAFPANEHSNTTNGVVDDMDDDVADDGSEEIYADFSVLFSSATAGDELDDLDGLDGLDALDGLDDYMDELDGIAHLPR</sequence>
<evidence type="ECO:0000313" key="3">
    <source>
        <dbReference type="Proteomes" id="UP000018087"/>
    </source>
</evidence>
<organism evidence="2 3">
    <name type="scientific">Sporothrix schenckii (strain ATCC 58251 / de Perez 2211183)</name>
    <name type="common">Rose-picker's disease fungus</name>
    <dbReference type="NCBI Taxonomy" id="1391915"/>
    <lineage>
        <taxon>Eukaryota</taxon>
        <taxon>Fungi</taxon>
        <taxon>Dikarya</taxon>
        <taxon>Ascomycota</taxon>
        <taxon>Pezizomycotina</taxon>
        <taxon>Sordariomycetes</taxon>
        <taxon>Sordariomycetidae</taxon>
        <taxon>Ophiostomatales</taxon>
        <taxon>Ophiostomataceae</taxon>
        <taxon>Sporothrix</taxon>
    </lineage>
</organism>
<protein>
    <submittedName>
        <fullName evidence="2">Uncharacterized protein</fullName>
    </submittedName>
</protein>
<dbReference type="eggNOG" id="ENOG502RA80">
    <property type="taxonomic scope" value="Eukaryota"/>
</dbReference>
<dbReference type="Proteomes" id="UP000018087">
    <property type="component" value="Unassembled WGS sequence"/>
</dbReference>
<dbReference type="OrthoDB" id="5387995at2759"/>